<dbReference type="SUPFAM" id="SSF52540">
    <property type="entry name" value="P-loop containing nucleoside triphosphate hydrolases"/>
    <property type="match status" value="1"/>
</dbReference>
<dbReference type="PANTHER" id="PTHR43883">
    <property type="entry name" value="SLR0207 PROTEIN"/>
    <property type="match status" value="1"/>
</dbReference>
<dbReference type="RefSeq" id="WP_413276361.1">
    <property type="nucleotide sequence ID" value="NZ_JBHFNT010000048.1"/>
</dbReference>
<dbReference type="Gene3D" id="3.40.50.300">
    <property type="entry name" value="P-loop containing nucleotide triphosphate hydrolases"/>
    <property type="match status" value="1"/>
</dbReference>
<sequence>MTETNLSPVIQEMLKSGFYPHPVQEPIKLIQTHVSYVLLTGDYAYKVKKAVNFGFLNYSTLELREHFCRQELAMNKRGAAEIYLEVLPIAQKEQNFELGGSGEAVEYTLKMCQFPQDNLLINLFHQGKLTEEMVEDLGRLVAQFHSKCPTNEYILSFGEVAKVRQAFDENYEQTAKYIGIAQTQEQFDGTKEFTDNFFATKQELLTNRIKNRWIRECHGDLHLGNICLWHDKILLFDCIEFNEPFRFVDVMYDVAFGVMNFLVGNRPDLANVYLNTYLEESGDWEGLQVLPLYVSRQAYVRGKITSFLLDDPGVPVADKEQAKVTASQYYKMALDCTKLGQGSLVMMSGVSGSGKSTVAKKVARLSNAIHIRSDAVRKHLAGVPLSERGGDELYSPEMTERTYDRLLELGILLASAGYGVILDAKYDRQSLRKPVIAAAQKHHLPLQILHCSAPEEILRDRLNSRTGDVSDATANLLTSQLASAESFTEEEKVFVKTLDTTQDLAAQLN</sequence>
<comment type="catalytic activity">
    <reaction evidence="8">
        <text>D-gluconate + ATP = 6-phospho-D-gluconate + ADP + H(+)</text>
        <dbReference type="Rhea" id="RHEA:19433"/>
        <dbReference type="ChEBI" id="CHEBI:15378"/>
        <dbReference type="ChEBI" id="CHEBI:18391"/>
        <dbReference type="ChEBI" id="CHEBI:30616"/>
        <dbReference type="ChEBI" id="CHEBI:58759"/>
        <dbReference type="ChEBI" id="CHEBI:456216"/>
        <dbReference type="EC" id="2.7.1.12"/>
    </reaction>
</comment>
<keyword evidence="4" id="KW-0808">Transferase</keyword>
<keyword evidence="6" id="KW-0418">Kinase</keyword>
<protein>
    <recommendedName>
        <fullName evidence="3">gluconokinase</fullName>
        <ecNumber evidence="3">2.7.1.12</ecNumber>
    </recommendedName>
</protein>
<dbReference type="PANTHER" id="PTHR43883:SF1">
    <property type="entry name" value="GLUCONOKINASE"/>
    <property type="match status" value="1"/>
</dbReference>
<dbReference type="EC" id="2.7.1.12" evidence="3"/>
<dbReference type="InterPro" id="IPR052732">
    <property type="entry name" value="Cell-binding_unc_protein"/>
</dbReference>
<dbReference type="InterPro" id="IPR027417">
    <property type="entry name" value="P-loop_NTPase"/>
</dbReference>
<evidence type="ECO:0000256" key="7">
    <source>
        <dbReference type="ARBA" id="ARBA00022840"/>
    </source>
</evidence>
<dbReference type="SUPFAM" id="SSF56112">
    <property type="entry name" value="Protein kinase-like (PK-like)"/>
    <property type="match status" value="1"/>
</dbReference>
<evidence type="ECO:0000256" key="1">
    <source>
        <dbReference type="ARBA" id="ARBA00004761"/>
    </source>
</evidence>
<comment type="pathway">
    <text evidence="1">Carbohydrate acid metabolism.</text>
</comment>
<name>A0ABV4WGX1_9CYAN</name>
<evidence type="ECO:0000313" key="9">
    <source>
        <dbReference type="EMBL" id="MFB2833913.1"/>
    </source>
</evidence>
<evidence type="ECO:0000256" key="4">
    <source>
        <dbReference type="ARBA" id="ARBA00022679"/>
    </source>
</evidence>
<dbReference type="Pfam" id="PF13671">
    <property type="entry name" value="AAA_33"/>
    <property type="match status" value="1"/>
</dbReference>
<keyword evidence="5" id="KW-0547">Nucleotide-binding</keyword>
<keyword evidence="7" id="KW-0067">ATP-binding</keyword>
<comment type="similarity">
    <text evidence="2">Belongs to the gluconokinase GntK/GntV family.</text>
</comment>
<accession>A0ABV4WGX1</accession>
<dbReference type="Proteomes" id="UP001576780">
    <property type="component" value="Unassembled WGS sequence"/>
</dbReference>
<comment type="caution">
    <text evidence="9">The sequence shown here is derived from an EMBL/GenBank/DDBJ whole genome shotgun (WGS) entry which is preliminary data.</text>
</comment>
<dbReference type="CDD" id="cd02021">
    <property type="entry name" value="GntK"/>
    <property type="match status" value="1"/>
</dbReference>
<reference evidence="9 10" key="1">
    <citation type="submission" date="2024-09" db="EMBL/GenBank/DDBJ databases">
        <title>Floridaenema gen nov. (Aerosakkonemataceae, Aerosakkonematales ord. nov., Cyanobacteria) from benthic tropical and subtropical fresh waters, with the description of four new species.</title>
        <authorList>
            <person name="Moretto J.A."/>
            <person name="Berthold D.E."/>
            <person name="Lefler F.W."/>
            <person name="Huang I.-S."/>
            <person name="Laughinghouse H. IV."/>
        </authorList>
    </citation>
    <scope>NUCLEOTIDE SEQUENCE [LARGE SCALE GENOMIC DNA]</scope>
    <source>
        <strain evidence="9 10">BLCC-F167</strain>
    </source>
</reference>
<dbReference type="InterPro" id="IPR006001">
    <property type="entry name" value="Therm_gnt_kin"/>
</dbReference>
<evidence type="ECO:0000256" key="5">
    <source>
        <dbReference type="ARBA" id="ARBA00022741"/>
    </source>
</evidence>
<evidence type="ECO:0000256" key="2">
    <source>
        <dbReference type="ARBA" id="ARBA00008420"/>
    </source>
</evidence>
<evidence type="ECO:0000313" key="10">
    <source>
        <dbReference type="Proteomes" id="UP001576780"/>
    </source>
</evidence>
<keyword evidence="10" id="KW-1185">Reference proteome</keyword>
<evidence type="ECO:0000256" key="6">
    <source>
        <dbReference type="ARBA" id="ARBA00022777"/>
    </source>
</evidence>
<dbReference type="EMBL" id="JBHFNT010000048">
    <property type="protein sequence ID" value="MFB2833913.1"/>
    <property type="molecule type" value="Genomic_DNA"/>
</dbReference>
<organism evidence="9 10">
    <name type="scientific">Floridaenema evergladense BLCC-F167</name>
    <dbReference type="NCBI Taxonomy" id="3153639"/>
    <lineage>
        <taxon>Bacteria</taxon>
        <taxon>Bacillati</taxon>
        <taxon>Cyanobacteriota</taxon>
        <taxon>Cyanophyceae</taxon>
        <taxon>Oscillatoriophycideae</taxon>
        <taxon>Aerosakkonematales</taxon>
        <taxon>Aerosakkonemataceae</taxon>
        <taxon>Floridanema</taxon>
        <taxon>Floridanema evergladense</taxon>
    </lineage>
</organism>
<evidence type="ECO:0000256" key="3">
    <source>
        <dbReference type="ARBA" id="ARBA00012054"/>
    </source>
</evidence>
<dbReference type="Gene3D" id="3.90.1200.10">
    <property type="match status" value="1"/>
</dbReference>
<proteinExistence type="inferred from homology"/>
<evidence type="ECO:0000256" key="8">
    <source>
        <dbReference type="ARBA" id="ARBA00048090"/>
    </source>
</evidence>
<dbReference type="InterPro" id="IPR011009">
    <property type="entry name" value="Kinase-like_dom_sf"/>
</dbReference>
<gene>
    <name evidence="9" type="ORF">ACE1CA_05210</name>
</gene>